<dbReference type="GO" id="GO:0005886">
    <property type="term" value="C:plasma membrane"/>
    <property type="evidence" value="ECO:0007669"/>
    <property type="project" value="UniProtKB-SubCell"/>
</dbReference>
<dbReference type="Gene3D" id="1.10.3720.10">
    <property type="entry name" value="MetI-like"/>
    <property type="match status" value="1"/>
</dbReference>
<feature type="domain" description="ABC transmembrane type-1" evidence="6">
    <location>
        <begin position="76"/>
        <end position="280"/>
    </location>
</feature>
<dbReference type="InterPro" id="IPR051408">
    <property type="entry name" value="Phosphate_transprt_permease"/>
</dbReference>
<name>A0A1I7N0E2_9BACT</name>
<dbReference type="PROSITE" id="PS50928">
    <property type="entry name" value="ABC_TM1"/>
    <property type="match status" value="1"/>
</dbReference>
<evidence type="ECO:0000313" key="7">
    <source>
        <dbReference type="EMBL" id="SFV28139.1"/>
    </source>
</evidence>
<keyword evidence="5" id="KW-0813">Transport</keyword>
<evidence type="ECO:0000313" key="8">
    <source>
        <dbReference type="Proteomes" id="UP000199537"/>
    </source>
</evidence>
<accession>A0A1I7N0E2</accession>
<comment type="subcellular location">
    <subcellularLocation>
        <location evidence="1 5">Cell membrane</location>
        <topology evidence="1 5">Multi-pass membrane protein</topology>
    </subcellularLocation>
</comment>
<dbReference type="PANTHER" id="PTHR42922:SF1">
    <property type="entry name" value="PHOSPHATE TRANSPORT SYSTEM PERMEASE PROTEIN PSTA"/>
    <property type="match status" value="1"/>
</dbReference>
<dbReference type="STRING" id="1393122.SAMN05660895_0265"/>
<evidence type="ECO:0000256" key="1">
    <source>
        <dbReference type="ARBA" id="ARBA00004651"/>
    </source>
</evidence>
<comment type="similarity">
    <text evidence="5">Belongs to the binding-protein-dependent transport system permease family.</text>
</comment>
<keyword evidence="2 5" id="KW-0812">Transmembrane</keyword>
<evidence type="ECO:0000256" key="4">
    <source>
        <dbReference type="ARBA" id="ARBA00023136"/>
    </source>
</evidence>
<dbReference type="InterPro" id="IPR000515">
    <property type="entry name" value="MetI-like"/>
</dbReference>
<evidence type="ECO:0000259" key="6">
    <source>
        <dbReference type="PROSITE" id="PS50928"/>
    </source>
</evidence>
<dbReference type="GO" id="GO:0055085">
    <property type="term" value="P:transmembrane transport"/>
    <property type="evidence" value="ECO:0007669"/>
    <property type="project" value="InterPro"/>
</dbReference>
<sequence length="292" mass="32230">MKYIPHLLRSRKRKILEENIMKSIMAITTYSIILVFIYLILVISWKGIPALSWEMISEIPSGGFYFGKEGGILNAIIGSIYLSVGATFLSLLISIPIALYLNIHLLHHNRIKGGIRYLLDILWGIPSILYGAFGFILMIVFHLQASLLAGIITLALLITPIIIRAFDEALQGIPEGLLEASYAMGLTRNQIAFHIFVRQAMPGLITATLIGFGRAIGDAASVLFTTGYTDHIPTSLDDPTASLPLAIFFQLSSPIPEVRERAYAAAFILTLIILAISLLIRLCTSRLSKYQI</sequence>
<keyword evidence="4 5" id="KW-0472">Membrane</keyword>
<evidence type="ECO:0000256" key="3">
    <source>
        <dbReference type="ARBA" id="ARBA00022989"/>
    </source>
</evidence>
<protein>
    <submittedName>
        <fullName evidence="7">Phosphate transport system permease protein</fullName>
    </submittedName>
</protein>
<dbReference type="SUPFAM" id="SSF161098">
    <property type="entry name" value="MetI-like"/>
    <property type="match status" value="1"/>
</dbReference>
<dbReference type="InterPro" id="IPR035906">
    <property type="entry name" value="MetI-like_sf"/>
</dbReference>
<organism evidence="7 8">
    <name type="scientific">Thermoflavifilum thermophilum</name>
    <dbReference type="NCBI Taxonomy" id="1393122"/>
    <lineage>
        <taxon>Bacteria</taxon>
        <taxon>Pseudomonadati</taxon>
        <taxon>Bacteroidota</taxon>
        <taxon>Chitinophagia</taxon>
        <taxon>Chitinophagales</taxon>
        <taxon>Chitinophagaceae</taxon>
        <taxon>Thermoflavifilum</taxon>
    </lineage>
</organism>
<gene>
    <name evidence="7" type="ORF">SAMN05660895_0265</name>
</gene>
<dbReference type="OrthoDB" id="9807065at2"/>
<reference evidence="8" key="1">
    <citation type="submission" date="2016-10" db="EMBL/GenBank/DDBJ databases">
        <authorList>
            <person name="Varghese N."/>
            <person name="Submissions S."/>
        </authorList>
    </citation>
    <scope>NUCLEOTIDE SEQUENCE [LARGE SCALE GENOMIC DNA]</scope>
    <source>
        <strain evidence="8">DSM 14807</strain>
    </source>
</reference>
<feature type="transmembrane region" description="Helical" evidence="5">
    <location>
        <begin position="121"/>
        <end position="141"/>
    </location>
</feature>
<dbReference type="Pfam" id="PF00528">
    <property type="entry name" value="BPD_transp_1"/>
    <property type="match status" value="1"/>
</dbReference>
<evidence type="ECO:0000256" key="5">
    <source>
        <dbReference type="RuleBase" id="RU363032"/>
    </source>
</evidence>
<dbReference type="EMBL" id="FPCJ01000001">
    <property type="protein sequence ID" value="SFV28139.1"/>
    <property type="molecule type" value="Genomic_DNA"/>
</dbReference>
<feature type="transmembrane region" description="Helical" evidence="5">
    <location>
        <begin position="72"/>
        <end position="101"/>
    </location>
</feature>
<feature type="transmembrane region" description="Helical" evidence="5">
    <location>
        <begin position="147"/>
        <end position="166"/>
    </location>
</feature>
<keyword evidence="8" id="KW-1185">Reference proteome</keyword>
<feature type="transmembrane region" description="Helical" evidence="5">
    <location>
        <begin position="262"/>
        <end position="282"/>
    </location>
</feature>
<dbReference type="Proteomes" id="UP000199537">
    <property type="component" value="Unassembled WGS sequence"/>
</dbReference>
<dbReference type="CDD" id="cd06261">
    <property type="entry name" value="TM_PBP2"/>
    <property type="match status" value="1"/>
</dbReference>
<dbReference type="PANTHER" id="PTHR42922">
    <property type="entry name" value="PHOSPHATE TRANSPORT SYSTEM PERMEASE PROTEIN PSTA"/>
    <property type="match status" value="1"/>
</dbReference>
<feature type="transmembrane region" description="Helical" evidence="5">
    <location>
        <begin position="20"/>
        <end position="45"/>
    </location>
</feature>
<evidence type="ECO:0000256" key="2">
    <source>
        <dbReference type="ARBA" id="ARBA00022692"/>
    </source>
</evidence>
<proteinExistence type="inferred from homology"/>
<dbReference type="AlphaFoldDB" id="A0A1I7N0E2"/>
<keyword evidence="3 5" id="KW-1133">Transmembrane helix</keyword>